<proteinExistence type="predicted"/>
<evidence type="ECO:0000313" key="2">
    <source>
        <dbReference type="EMBL" id="NML43186.1"/>
    </source>
</evidence>
<evidence type="ECO:0000313" key="3">
    <source>
        <dbReference type="Proteomes" id="UP000541185"/>
    </source>
</evidence>
<feature type="signal peptide" evidence="1">
    <location>
        <begin position="1"/>
        <end position="22"/>
    </location>
</feature>
<accession>A0A848GWZ7</accession>
<keyword evidence="1" id="KW-0732">Signal</keyword>
<dbReference type="EMBL" id="JABBFX010000001">
    <property type="protein sequence ID" value="NML43186.1"/>
    <property type="molecule type" value="Genomic_DNA"/>
</dbReference>
<name>A0A848GWZ7_9BURK</name>
<dbReference type="AlphaFoldDB" id="A0A848GWZ7"/>
<gene>
    <name evidence="2" type="ORF">HHL11_05445</name>
</gene>
<evidence type="ECO:0008006" key="4">
    <source>
        <dbReference type="Google" id="ProtNLM"/>
    </source>
</evidence>
<feature type="chain" id="PRO_5032370873" description="Transporter" evidence="1">
    <location>
        <begin position="23"/>
        <end position="244"/>
    </location>
</feature>
<protein>
    <recommendedName>
        <fullName evidence="4">Transporter</fullName>
    </recommendedName>
</protein>
<dbReference type="PROSITE" id="PS51257">
    <property type="entry name" value="PROKAR_LIPOPROTEIN"/>
    <property type="match status" value="1"/>
</dbReference>
<dbReference type="RefSeq" id="WP_169417410.1">
    <property type="nucleotide sequence ID" value="NZ_JABBFX010000001.1"/>
</dbReference>
<evidence type="ECO:0000256" key="1">
    <source>
        <dbReference type="SAM" id="SignalP"/>
    </source>
</evidence>
<comment type="caution">
    <text evidence="2">The sequence shown here is derived from an EMBL/GenBank/DDBJ whole genome shotgun (WGS) entry which is preliminary data.</text>
</comment>
<dbReference type="Proteomes" id="UP000541185">
    <property type="component" value="Unassembled WGS sequence"/>
</dbReference>
<organism evidence="2 3">
    <name type="scientific">Ramlibacter agri</name>
    <dbReference type="NCBI Taxonomy" id="2728837"/>
    <lineage>
        <taxon>Bacteria</taxon>
        <taxon>Pseudomonadati</taxon>
        <taxon>Pseudomonadota</taxon>
        <taxon>Betaproteobacteria</taxon>
        <taxon>Burkholderiales</taxon>
        <taxon>Comamonadaceae</taxon>
        <taxon>Ramlibacter</taxon>
    </lineage>
</organism>
<keyword evidence="3" id="KW-1185">Reference proteome</keyword>
<reference evidence="2 3" key="1">
    <citation type="submission" date="2020-04" db="EMBL/GenBank/DDBJ databases">
        <title>Ramlibacter sp. G-1-2-2 isolated from soil.</title>
        <authorList>
            <person name="Dahal R.H."/>
        </authorList>
    </citation>
    <scope>NUCLEOTIDE SEQUENCE [LARGE SCALE GENOMIC DNA]</scope>
    <source>
        <strain evidence="2 3">G-1-2-2</strain>
    </source>
</reference>
<sequence length="244" mass="26543">MWLIRAGALPPLLLVAAGGACADEGPRWGVELKRQNTGRGTPEEQTRTTLRFESYATGPFVLVRLDLPFPDAKQDFGGSPFDPRLGDIKLRADPQPLRLGDVPWTPRVELTMPTANPDSLGARKWQLGLGARTSGPLAQQFTYGLLLQQNLAVAGASDAKDINNTKAELEVLDTWASGHSLKFTLKPVVDWVMDGQTGAVAEIEGGRRFANGWRWTLMGGLRAWGPAVAGTYGKRIELTVGHRF</sequence>